<dbReference type="EMBL" id="CP013213">
    <property type="protein sequence ID" value="AMC93184.1"/>
    <property type="molecule type" value="Genomic_DNA"/>
</dbReference>
<dbReference type="Proteomes" id="UP000063781">
    <property type="component" value="Chromosome"/>
</dbReference>
<dbReference type="InterPro" id="IPR000182">
    <property type="entry name" value="GNAT_dom"/>
</dbReference>
<reference evidence="2 3" key="1">
    <citation type="submission" date="2015-10" db="EMBL/GenBank/DDBJ databases">
        <title>Erysipelothrix larvae sp. LV19 isolated from the larval gut of the rhinoceros beetle, Trypoxylus dichotomus.</title>
        <authorList>
            <person name="Lim S."/>
            <person name="Kim B.-C."/>
        </authorList>
    </citation>
    <scope>NUCLEOTIDE SEQUENCE [LARGE SCALE GENOMIC DNA]</scope>
    <source>
        <strain evidence="2 3">LV19</strain>
    </source>
</reference>
<evidence type="ECO:0000313" key="2">
    <source>
        <dbReference type="EMBL" id="AMC93184.1"/>
    </source>
</evidence>
<dbReference type="OrthoDB" id="581534at2"/>
<proteinExistence type="predicted"/>
<organism evidence="2 3">
    <name type="scientific">Erysipelothrix larvae</name>
    <dbReference type="NCBI Taxonomy" id="1514105"/>
    <lineage>
        <taxon>Bacteria</taxon>
        <taxon>Bacillati</taxon>
        <taxon>Bacillota</taxon>
        <taxon>Erysipelotrichia</taxon>
        <taxon>Erysipelotrichales</taxon>
        <taxon>Erysipelotrichaceae</taxon>
        <taxon>Erysipelothrix</taxon>
    </lineage>
</organism>
<dbReference type="STRING" id="1514105.AOC36_04110"/>
<dbReference type="KEGG" id="erl:AOC36_04110"/>
<feature type="domain" description="N-acetyltransferase" evidence="1">
    <location>
        <begin position="33"/>
        <end position="193"/>
    </location>
</feature>
<evidence type="ECO:0000313" key="3">
    <source>
        <dbReference type="Proteomes" id="UP000063781"/>
    </source>
</evidence>
<name>A0A0X8GZE8_9FIRM</name>
<sequence length="201" mass="23656">MLDKTLPYIGVIMIKNKTQDYPRYSLPNGYSYSFYKPGFEKDWALLIYALENTNSLNEAENIFQKEFLTRPDLLKNRCLFILDDHQHIVSTASLWEGNHFGCVMTRIHWVSTAKDHQQKGLVKALMTRLLDLNQELALTTPIYLTSQTWSYKAINIYEHFGFEPYLGDKPLNWKSNAFNLENPKAWEMIHRKIQAYKNLKD</sequence>
<dbReference type="GO" id="GO:0016747">
    <property type="term" value="F:acyltransferase activity, transferring groups other than amino-acyl groups"/>
    <property type="evidence" value="ECO:0007669"/>
    <property type="project" value="InterPro"/>
</dbReference>
<dbReference type="Gene3D" id="3.40.630.30">
    <property type="match status" value="1"/>
</dbReference>
<dbReference type="SUPFAM" id="SSF55729">
    <property type="entry name" value="Acyl-CoA N-acyltransferases (Nat)"/>
    <property type="match status" value="1"/>
</dbReference>
<keyword evidence="3" id="KW-1185">Reference proteome</keyword>
<evidence type="ECO:0000259" key="1">
    <source>
        <dbReference type="PROSITE" id="PS51186"/>
    </source>
</evidence>
<dbReference type="InterPro" id="IPR016181">
    <property type="entry name" value="Acyl_CoA_acyltransferase"/>
</dbReference>
<accession>A0A0X8GZE8</accession>
<protein>
    <recommendedName>
        <fullName evidence="1">N-acetyltransferase domain-containing protein</fullName>
    </recommendedName>
</protein>
<gene>
    <name evidence="2" type="ORF">AOC36_04110</name>
</gene>
<dbReference type="AlphaFoldDB" id="A0A0X8GZE8"/>
<dbReference type="PROSITE" id="PS51186">
    <property type="entry name" value="GNAT"/>
    <property type="match status" value="1"/>
</dbReference>
<dbReference type="RefSeq" id="WP_067631703.1">
    <property type="nucleotide sequence ID" value="NZ_CP013213.1"/>
</dbReference>
<dbReference type="Pfam" id="PF00583">
    <property type="entry name" value="Acetyltransf_1"/>
    <property type="match status" value="1"/>
</dbReference>
<dbReference type="CDD" id="cd04301">
    <property type="entry name" value="NAT_SF"/>
    <property type="match status" value="1"/>
</dbReference>